<evidence type="ECO:0000256" key="1">
    <source>
        <dbReference type="ARBA" id="ARBA00022801"/>
    </source>
</evidence>
<keyword evidence="5" id="KW-1185">Reference proteome</keyword>
<evidence type="ECO:0000256" key="2">
    <source>
        <dbReference type="SAM" id="SignalP"/>
    </source>
</evidence>
<feature type="domain" description="Alpha/beta hydrolase fold-3" evidence="3">
    <location>
        <begin position="116"/>
        <end position="238"/>
    </location>
</feature>
<comment type="caution">
    <text evidence="4">The sequence shown here is derived from an EMBL/GenBank/DDBJ whole genome shotgun (WGS) entry which is preliminary data.</text>
</comment>
<dbReference type="GO" id="GO:0016787">
    <property type="term" value="F:hydrolase activity"/>
    <property type="evidence" value="ECO:0007669"/>
    <property type="project" value="UniProtKB-KW"/>
</dbReference>
<dbReference type="SUPFAM" id="SSF53474">
    <property type="entry name" value="alpha/beta-Hydrolases"/>
    <property type="match status" value="1"/>
</dbReference>
<feature type="chain" id="PRO_5040504789" evidence="2">
    <location>
        <begin position="17"/>
        <end position="417"/>
    </location>
</feature>
<evidence type="ECO:0000313" key="5">
    <source>
        <dbReference type="Proteomes" id="UP001152320"/>
    </source>
</evidence>
<organism evidence="4 5">
    <name type="scientific">Holothuria leucospilota</name>
    <name type="common">Black long sea cucumber</name>
    <name type="synonym">Mertensiothuria leucospilota</name>
    <dbReference type="NCBI Taxonomy" id="206669"/>
    <lineage>
        <taxon>Eukaryota</taxon>
        <taxon>Metazoa</taxon>
        <taxon>Echinodermata</taxon>
        <taxon>Eleutherozoa</taxon>
        <taxon>Echinozoa</taxon>
        <taxon>Holothuroidea</taxon>
        <taxon>Aspidochirotacea</taxon>
        <taxon>Aspidochirotida</taxon>
        <taxon>Holothuriidae</taxon>
        <taxon>Holothuria</taxon>
    </lineage>
</organism>
<dbReference type="PANTHER" id="PTHR48081">
    <property type="entry name" value="AB HYDROLASE SUPERFAMILY PROTEIN C4A8.06C"/>
    <property type="match status" value="1"/>
</dbReference>
<feature type="domain" description="Alpha/beta hydrolase fold-3" evidence="3">
    <location>
        <begin position="317"/>
        <end position="391"/>
    </location>
</feature>
<dbReference type="Proteomes" id="UP001152320">
    <property type="component" value="Chromosome 1"/>
</dbReference>
<dbReference type="InterPro" id="IPR050300">
    <property type="entry name" value="GDXG_lipolytic_enzyme"/>
</dbReference>
<accession>A0A9Q1CS08</accession>
<keyword evidence="1" id="KW-0378">Hydrolase</keyword>
<reference evidence="4" key="1">
    <citation type="submission" date="2021-10" db="EMBL/GenBank/DDBJ databases">
        <title>Tropical sea cucumber genome reveals ecological adaptation and Cuvierian tubules defense mechanism.</title>
        <authorList>
            <person name="Chen T."/>
        </authorList>
    </citation>
    <scope>NUCLEOTIDE SEQUENCE</scope>
    <source>
        <strain evidence="4">Nanhai2018</strain>
        <tissue evidence="4">Muscle</tissue>
    </source>
</reference>
<dbReference type="InterPro" id="IPR013094">
    <property type="entry name" value="AB_hydrolase_3"/>
</dbReference>
<dbReference type="EMBL" id="JAIZAY010000001">
    <property type="protein sequence ID" value="KAJ8050328.1"/>
    <property type="molecule type" value="Genomic_DNA"/>
</dbReference>
<dbReference type="OrthoDB" id="408631at2759"/>
<protein>
    <submittedName>
        <fullName evidence="4">Arylacetamide deacetylase</fullName>
    </submittedName>
</protein>
<gene>
    <name evidence="4" type="ORF">HOLleu_03484</name>
</gene>
<dbReference type="AlphaFoldDB" id="A0A9Q1CS08"/>
<evidence type="ECO:0000313" key="4">
    <source>
        <dbReference type="EMBL" id="KAJ8050328.1"/>
    </source>
</evidence>
<keyword evidence="2" id="KW-0732">Signal</keyword>
<evidence type="ECO:0000259" key="3">
    <source>
        <dbReference type="Pfam" id="PF07859"/>
    </source>
</evidence>
<feature type="signal peptide" evidence="2">
    <location>
        <begin position="1"/>
        <end position="16"/>
    </location>
</feature>
<proteinExistence type="predicted"/>
<dbReference type="Pfam" id="PF07859">
    <property type="entry name" value="Abhydrolase_3"/>
    <property type="match status" value="2"/>
</dbReference>
<dbReference type="InterPro" id="IPR029058">
    <property type="entry name" value="AB_hydrolase_fold"/>
</dbReference>
<name>A0A9Q1CS08_HOLLE</name>
<dbReference type="Gene3D" id="3.40.50.1820">
    <property type="entry name" value="alpha/beta hydrolase"/>
    <property type="match status" value="1"/>
</dbReference>
<dbReference type="PANTHER" id="PTHR48081:SF8">
    <property type="entry name" value="ALPHA_BETA HYDROLASE FOLD-3 DOMAIN-CONTAINING PROTEIN-RELATED"/>
    <property type="match status" value="1"/>
</dbReference>
<sequence length="417" mass="47336">MGKFLILIFLVTSLFAYMLNPFVPSELEEERFKYRCLMAFYNSFRLWGVLSSVFSFGDRTSNVVMGSNSALCLFTDHYPTDHFGPGVITTEEILNGTRVIIYWPPMTSDQLLPGFIHFHGGGLSYSTARSFAGIGKKIAYRVNAVVVSVDYDNTPKNKFPGPANQAFAAVRWFLLHAEEYGVDPNRIAVGGDSAGGYLSIVMTHLVHDDKSIPNFKLQILIYPWTQCFDLHFPSYQKHEKVFGPNDGVVHKLEVAESCSLHAFGSGKPDVLQKIMQNRIISPAFKKSEIYRKTLSHDLLPASYRDSSYYKGPFPDTDETDEDFWKESEKIFADPRFTPPFRKNMTGLPTAYVMTAGYDSLRDEGYLYAKQLKDAGVKVTFAHYEKAWHGVHWMAPQFVFKLGDKVDEDFLSFVEQNL</sequence>